<organism evidence="1 2">
    <name type="scientific">Pseudosulfitobacter pseudonitzschiae</name>
    <dbReference type="NCBI Taxonomy" id="1402135"/>
    <lineage>
        <taxon>Bacteria</taxon>
        <taxon>Pseudomonadati</taxon>
        <taxon>Pseudomonadota</taxon>
        <taxon>Alphaproteobacteria</taxon>
        <taxon>Rhodobacterales</taxon>
        <taxon>Roseobacteraceae</taxon>
        <taxon>Pseudosulfitobacter</taxon>
    </lineage>
</organism>
<dbReference type="STRING" id="1402135.SAMN05444149_104376"/>
<dbReference type="OrthoDB" id="7873775at2"/>
<sequence length="126" mass="13968">MSFITHINPREAVAVNNDRLGALYAQLGDVSAEDVLCRAMEELALRMSHCERLFRADDFDALRKSARSLIAIAEQIGMDILARVAADVTYCIDRRDTVALAATLNRLMRTGEGSLTAVWDLQDITL</sequence>
<protein>
    <recommendedName>
        <fullName evidence="3">HPt domain-containing protein</fullName>
    </recommendedName>
</protein>
<evidence type="ECO:0000313" key="2">
    <source>
        <dbReference type="Proteomes" id="UP000199754"/>
    </source>
</evidence>
<keyword evidence="2" id="KW-1185">Reference proteome</keyword>
<dbReference type="EMBL" id="CP022415">
    <property type="protein sequence ID" value="ASM73786.1"/>
    <property type="molecule type" value="Genomic_DNA"/>
</dbReference>
<dbReference type="AlphaFoldDB" id="A0A221K464"/>
<dbReference type="RefSeq" id="WP_089422348.1">
    <property type="nucleotide sequence ID" value="NZ_CP022415.1"/>
</dbReference>
<evidence type="ECO:0008006" key="3">
    <source>
        <dbReference type="Google" id="ProtNLM"/>
    </source>
</evidence>
<evidence type="ECO:0000313" key="1">
    <source>
        <dbReference type="EMBL" id="ASM73786.1"/>
    </source>
</evidence>
<gene>
    <name evidence="1" type="ORF">SULPSESMR1_03005</name>
</gene>
<accession>A0A221K464</accession>
<dbReference type="Proteomes" id="UP000199754">
    <property type="component" value="Chromosome"/>
</dbReference>
<name>A0A221K464_9RHOB</name>
<dbReference type="KEGG" id="spse:SULPSESMR1_03005"/>
<proteinExistence type="predicted"/>
<reference evidence="1 2" key="1">
    <citation type="submission" date="2017-07" db="EMBL/GenBank/DDBJ databases">
        <title>Genome Sequence of Sulfitobacter pseudonitzschiae Strain SMR1 Isolated from a culture of the Diatom Skeletonema marinoi.</title>
        <authorList>
            <person name="Topel M."/>
            <person name="Pinder M.I.M."/>
            <person name="Johansson O.N."/>
            <person name="Kourtchenko O."/>
            <person name="Godhe A."/>
            <person name="Clarke A.K."/>
        </authorList>
    </citation>
    <scope>NUCLEOTIDE SEQUENCE [LARGE SCALE GENOMIC DNA]</scope>
    <source>
        <strain evidence="1 2">SMR1</strain>
    </source>
</reference>